<keyword evidence="4" id="KW-0963">Cytoplasm</keyword>
<keyword evidence="6" id="KW-0805">Transcription regulation</keyword>
<dbReference type="Proteomes" id="UP000242457">
    <property type="component" value="Unassembled WGS sequence"/>
</dbReference>
<reference evidence="13 14" key="1">
    <citation type="submission" date="2014-07" db="EMBL/GenBank/DDBJ databases">
        <title>Genomic and transcriptomic analysis on Apis cerana provide comprehensive insights into honey bee biology.</title>
        <authorList>
            <person name="Diao Q."/>
            <person name="Sun L."/>
            <person name="Zheng H."/>
            <person name="Zheng H."/>
            <person name="Xu S."/>
            <person name="Wang S."/>
            <person name="Zeng Z."/>
            <person name="Hu F."/>
            <person name="Su S."/>
            <person name="Wu J."/>
        </authorList>
    </citation>
    <scope>NUCLEOTIDE SEQUENCE [LARGE SCALE GENOMIC DNA]</scope>
    <source>
        <tissue evidence="13">Pupae without intestine</tissue>
    </source>
</reference>
<dbReference type="PANTHER" id="PTHR21381:SF3">
    <property type="entry name" value="SGC REGION PROTEIN SGCQ-RELATED"/>
    <property type="match status" value="1"/>
</dbReference>
<evidence type="ECO:0000256" key="6">
    <source>
        <dbReference type="ARBA" id="ARBA00023015"/>
    </source>
</evidence>
<organism evidence="13 14">
    <name type="scientific">Apis cerana cerana</name>
    <name type="common">Oriental honeybee</name>
    <dbReference type="NCBI Taxonomy" id="94128"/>
    <lineage>
        <taxon>Eukaryota</taxon>
        <taxon>Metazoa</taxon>
        <taxon>Ecdysozoa</taxon>
        <taxon>Arthropoda</taxon>
        <taxon>Hexapoda</taxon>
        <taxon>Insecta</taxon>
        <taxon>Pterygota</taxon>
        <taxon>Neoptera</taxon>
        <taxon>Endopterygota</taxon>
        <taxon>Hymenoptera</taxon>
        <taxon>Apocrita</taxon>
        <taxon>Aculeata</taxon>
        <taxon>Apoidea</taxon>
        <taxon>Anthophila</taxon>
        <taxon>Apidae</taxon>
        <taxon>Apis</taxon>
    </lineage>
</organism>
<feature type="compositionally biased region" description="Polar residues" evidence="12">
    <location>
        <begin position="526"/>
        <end position="537"/>
    </location>
</feature>
<evidence type="ECO:0000256" key="3">
    <source>
        <dbReference type="ARBA" id="ARBA00006007"/>
    </source>
</evidence>
<dbReference type="GO" id="GO:0005829">
    <property type="term" value="C:cytosol"/>
    <property type="evidence" value="ECO:0007669"/>
    <property type="project" value="UniProtKB-SubCell"/>
</dbReference>
<dbReference type="GO" id="GO:0005776">
    <property type="term" value="C:autophagosome"/>
    <property type="evidence" value="ECO:0007669"/>
    <property type="project" value="UniProtKB-SubCell"/>
</dbReference>
<dbReference type="InterPro" id="IPR005137">
    <property type="entry name" value="BtpA"/>
</dbReference>
<evidence type="ECO:0000313" key="13">
    <source>
        <dbReference type="EMBL" id="PBC26980.1"/>
    </source>
</evidence>
<gene>
    <name evidence="13" type="ORF">APICC_08532</name>
</gene>
<evidence type="ECO:0000256" key="10">
    <source>
        <dbReference type="ARBA" id="ARBA00023329"/>
    </source>
</evidence>
<dbReference type="SUPFAM" id="SSF51366">
    <property type="entry name" value="Ribulose-phoshate binding barrel"/>
    <property type="match status" value="1"/>
</dbReference>
<comment type="subcellular location">
    <subcellularLocation>
        <location evidence="2">Cytoplasm</location>
        <location evidence="2">Cytosol</location>
    </subcellularLocation>
    <subcellularLocation>
        <location evidence="1">Cytoplasmic vesicle</location>
        <location evidence="1">Autophagosome</location>
    </subcellularLocation>
    <subcellularLocation>
        <location evidence="11">Nucleus</location>
        <location evidence="11">Nuclear body</location>
    </subcellularLocation>
</comment>
<feature type="region of interest" description="Disordered" evidence="12">
    <location>
        <begin position="429"/>
        <end position="473"/>
    </location>
</feature>
<protein>
    <submittedName>
        <fullName evidence="13">Uncharacterized protein</fullName>
    </submittedName>
</protein>
<evidence type="ECO:0000256" key="5">
    <source>
        <dbReference type="ARBA" id="ARBA00023006"/>
    </source>
</evidence>
<name>A0A2A3E5K8_APICC</name>
<keyword evidence="10" id="KW-0968">Cytoplasmic vesicle</keyword>
<dbReference type="InterPro" id="IPR011060">
    <property type="entry name" value="RibuloseP-bd_barrel"/>
</dbReference>
<keyword evidence="8" id="KW-0804">Transcription</keyword>
<evidence type="ECO:0000256" key="4">
    <source>
        <dbReference type="ARBA" id="ARBA00022490"/>
    </source>
</evidence>
<dbReference type="NCBIfam" id="TIGR00259">
    <property type="entry name" value="thylakoid_BtpA"/>
    <property type="match status" value="1"/>
</dbReference>
<dbReference type="EMBL" id="KZ288361">
    <property type="protein sequence ID" value="PBC26980.1"/>
    <property type="molecule type" value="Genomic_DNA"/>
</dbReference>
<dbReference type="Pfam" id="PF14839">
    <property type="entry name" value="DOR"/>
    <property type="match status" value="1"/>
</dbReference>
<evidence type="ECO:0000256" key="8">
    <source>
        <dbReference type="ARBA" id="ARBA00023163"/>
    </source>
</evidence>
<dbReference type="PANTHER" id="PTHR21381">
    <property type="entry name" value="ZGC:162297"/>
    <property type="match status" value="1"/>
</dbReference>
<sequence length="537" mass="59508">MVHVGALPGTPSYNGNINQIINNAIKETIIYRDCNIDGILVENMHDNPYVRPEHLTPETTAMMTRICTEIKQVLPENIPCGIQILAGCNKEAIAVAKATNFQFIRAEGFVFSHIADEGFTDACAGSLLRYRKQIDADDILIFADIKKKHSSHTITSDVSLLETAKAAKFFLADGIILTGNATGYPANVTELTEIKQNVDIPILIGSGITKKNIKNYLSSNAIIVGSYFKINGIWQNKIDKKKMFKVDSSKTVLLSDDCDLRMSARGMRESKNIWDFWAGSVFPRFPEPLIGLKSKKVRMLSSLANYLLGGNISGAQDSRERSNNESPESLPVIARLSQVEVEGEDWILIDRAVEGATALEESWYVTPPACFTRAGPVNVETSPLEDLLIEHPSMSVYRATASPVAPETPPPTPDASEDVVEEDVLPDLVSSAPDTAAAASPERSPRRSEDERQATRRRPAIHDGRPAVDRARTEKRIAQLRSASQKVFEKRSTQALKRGRLERSNKLREVFSVKGKRPRRQDRLRIQNSGANNNRKC</sequence>
<dbReference type="OrthoDB" id="10045006at2759"/>
<keyword evidence="9" id="KW-0539">Nucleus</keyword>
<feature type="region of interest" description="Disordered" evidence="12">
    <location>
        <begin position="482"/>
        <end position="501"/>
    </location>
</feature>
<dbReference type="InterPro" id="IPR029431">
    <property type="entry name" value="TP53INP"/>
</dbReference>
<feature type="compositionally biased region" description="Basic and acidic residues" evidence="12">
    <location>
        <begin position="443"/>
        <end position="473"/>
    </location>
</feature>
<accession>A0A2A3E5K8</accession>
<comment type="similarity">
    <text evidence="3">Belongs to the BtpA family.</text>
</comment>
<dbReference type="AlphaFoldDB" id="A0A2A3E5K8"/>
<evidence type="ECO:0000256" key="9">
    <source>
        <dbReference type="ARBA" id="ARBA00023242"/>
    </source>
</evidence>
<evidence type="ECO:0000256" key="7">
    <source>
        <dbReference type="ARBA" id="ARBA00023159"/>
    </source>
</evidence>
<keyword evidence="7" id="KW-0010">Activator</keyword>
<feature type="region of interest" description="Disordered" evidence="12">
    <location>
        <begin position="507"/>
        <end position="537"/>
    </location>
</feature>
<evidence type="ECO:0000256" key="2">
    <source>
        <dbReference type="ARBA" id="ARBA00004514"/>
    </source>
</evidence>
<evidence type="ECO:0000313" key="14">
    <source>
        <dbReference type="Proteomes" id="UP000242457"/>
    </source>
</evidence>
<proteinExistence type="inferred from homology"/>
<dbReference type="GO" id="GO:0006914">
    <property type="term" value="P:autophagy"/>
    <property type="evidence" value="ECO:0007669"/>
    <property type="project" value="UniProtKB-KW"/>
</dbReference>
<dbReference type="STRING" id="94128.A0A2A3E5K8"/>
<dbReference type="Pfam" id="PF03437">
    <property type="entry name" value="BtpA"/>
    <property type="match status" value="1"/>
</dbReference>
<evidence type="ECO:0000256" key="12">
    <source>
        <dbReference type="SAM" id="MobiDB-lite"/>
    </source>
</evidence>
<feature type="region of interest" description="Disordered" evidence="12">
    <location>
        <begin position="400"/>
        <end position="419"/>
    </location>
</feature>
<keyword evidence="14" id="KW-1185">Reference proteome</keyword>
<dbReference type="GO" id="GO:0031410">
    <property type="term" value="C:cytoplasmic vesicle"/>
    <property type="evidence" value="ECO:0007669"/>
    <property type="project" value="UniProtKB-KW"/>
</dbReference>
<evidence type="ECO:0000256" key="1">
    <source>
        <dbReference type="ARBA" id="ARBA00004419"/>
    </source>
</evidence>
<dbReference type="GO" id="GO:0016604">
    <property type="term" value="C:nuclear body"/>
    <property type="evidence" value="ECO:0007669"/>
    <property type="project" value="UniProtKB-SubCell"/>
</dbReference>
<keyword evidence="5" id="KW-0072">Autophagy</keyword>
<feature type="compositionally biased region" description="Low complexity" evidence="12">
    <location>
        <begin position="429"/>
        <end position="442"/>
    </location>
</feature>
<evidence type="ECO:0000256" key="11">
    <source>
        <dbReference type="ARBA" id="ARBA00034306"/>
    </source>
</evidence>